<keyword evidence="10" id="KW-1185">Reference proteome</keyword>
<evidence type="ECO:0000256" key="6">
    <source>
        <dbReference type="ARBA" id="ARBA00022989"/>
    </source>
</evidence>
<dbReference type="GO" id="GO:0005886">
    <property type="term" value="C:plasma membrane"/>
    <property type="evidence" value="ECO:0007669"/>
    <property type="project" value="UniProtKB-SubCell"/>
</dbReference>
<evidence type="ECO:0000256" key="2">
    <source>
        <dbReference type="ARBA" id="ARBA00010735"/>
    </source>
</evidence>
<dbReference type="InterPro" id="IPR011606">
    <property type="entry name" value="Brnchd-chn_aa_trnsp_permease"/>
</dbReference>
<feature type="transmembrane region" description="Helical" evidence="8">
    <location>
        <begin position="183"/>
        <end position="213"/>
    </location>
</feature>
<keyword evidence="6 8" id="KW-1133">Transmembrane helix</keyword>
<evidence type="ECO:0000256" key="7">
    <source>
        <dbReference type="ARBA" id="ARBA00023136"/>
    </source>
</evidence>
<evidence type="ECO:0000256" key="5">
    <source>
        <dbReference type="ARBA" id="ARBA00022692"/>
    </source>
</evidence>
<evidence type="ECO:0000313" key="9">
    <source>
        <dbReference type="EMBL" id="TDP81765.1"/>
    </source>
</evidence>
<feature type="transmembrane region" description="Helical" evidence="8">
    <location>
        <begin position="152"/>
        <end position="171"/>
    </location>
</feature>
<keyword evidence="5 8" id="KW-0812">Transmembrane</keyword>
<dbReference type="Proteomes" id="UP000294593">
    <property type="component" value="Unassembled WGS sequence"/>
</dbReference>
<dbReference type="GO" id="GO:1903785">
    <property type="term" value="P:L-valine transmembrane transport"/>
    <property type="evidence" value="ECO:0007669"/>
    <property type="project" value="TreeGrafter"/>
</dbReference>
<reference evidence="9 10" key="1">
    <citation type="submission" date="2019-03" db="EMBL/GenBank/DDBJ databases">
        <title>Genomic Encyclopedia of Type Strains, Phase IV (KMG-IV): sequencing the most valuable type-strain genomes for metagenomic binning, comparative biology and taxonomic classification.</title>
        <authorList>
            <person name="Goeker M."/>
        </authorList>
    </citation>
    <scope>NUCLEOTIDE SEQUENCE [LARGE SCALE GENOMIC DNA]</scope>
    <source>
        <strain evidence="9 10">DSM 11901</strain>
    </source>
</reference>
<feature type="transmembrane region" description="Helical" evidence="8">
    <location>
        <begin position="122"/>
        <end position="145"/>
    </location>
</feature>
<dbReference type="EMBL" id="SNXW01000007">
    <property type="protein sequence ID" value="TDP81765.1"/>
    <property type="molecule type" value="Genomic_DNA"/>
</dbReference>
<feature type="transmembrane region" description="Helical" evidence="8">
    <location>
        <begin position="83"/>
        <end position="102"/>
    </location>
</feature>
<comment type="caution">
    <text evidence="9">The sequence shown here is derived from an EMBL/GenBank/DDBJ whole genome shotgun (WGS) entry which is preliminary data.</text>
</comment>
<evidence type="ECO:0000256" key="4">
    <source>
        <dbReference type="ARBA" id="ARBA00022475"/>
    </source>
</evidence>
<comment type="similarity">
    <text evidence="2">Belongs to the AzlC family.</text>
</comment>
<proteinExistence type="inferred from homology"/>
<keyword evidence="7 8" id="KW-0472">Membrane</keyword>
<feature type="transmembrane region" description="Helical" evidence="8">
    <location>
        <begin position="48"/>
        <end position="71"/>
    </location>
</feature>
<dbReference type="AlphaFoldDB" id="A0A4R6R7N7"/>
<gene>
    <name evidence="9" type="ORF">EV672_107196</name>
</gene>
<evidence type="ECO:0000256" key="3">
    <source>
        <dbReference type="ARBA" id="ARBA00022448"/>
    </source>
</evidence>
<keyword evidence="4" id="KW-1003">Cell membrane</keyword>
<dbReference type="PANTHER" id="PTHR34979">
    <property type="entry name" value="INNER MEMBRANE PROTEIN YGAZ"/>
    <property type="match status" value="1"/>
</dbReference>
<name>A0A4R6R7N7_9BURK</name>
<accession>A0A4R6R7N7</accession>
<organism evidence="9 10">
    <name type="scientific">Aquabacterium commune</name>
    <dbReference type="NCBI Taxonomy" id="70586"/>
    <lineage>
        <taxon>Bacteria</taxon>
        <taxon>Pseudomonadati</taxon>
        <taxon>Pseudomonadota</taxon>
        <taxon>Betaproteobacteria</taxon>
        <taxon>Burkholderiales</taxon>
        <taxon>Aquabacterium</taxon>
    </lineage>
</organism>
<dbReference type="Pfam" id="PF03591">
    <property type="entry name" value="AzlC"/>
    <property type="match status" value="1"/>
</dbReference>
<dbReference type="PANTHER" id="PTHR34979:SF1">
    <property type="entry name" value="INNER MEMBRANE PROTEIN YGAZ"/>
    <property type="match status" value="1"/>
</dbReference>
<evidence type="ECO:0000256" key="8">
    <source>
        <dbReference type="SAM" id="Phobius"/>
    </source>
</evidence>
<evidence type="ECO:0000313" key="10">
    <source>
        <dbReference type="Proteomes" id="UP000294593"/>
    </source>
</evidence>
<sequence length="223" mass="23357">MARVAPGMMAWGLVTGVAMTTSGLPLGVVLCMSLGVFAASAQLSAVPLMMVGAPLWVVWMTALCVNLRFVIFSAQLRPHMQCLPLRWRLVAGYLSADVTYVLTVHRHGQGEPAGPQHPAPLAYFAGAALVNWASWNLASLAGIAFAAQVPTAWGLAFAGTLALLALLITLLKDRISAVATTLAGVAAIACHGVPFRLHILVAVLVAVGAGLWLERQTSARSAR</sequence>
<protein>
    <submittedName>
        <fullName evidence="9">Putative branched-subunit amino acid permease</fullName>
    </submittedName>
</protein>
<evidence type="ECO:0000256" key="1">
    <source>
        <dbReference type="ARBA" id="ARBA00004651"/>
    </source>
</evidence>
<comment type="subcellular location">
    <subcellularLocation>
        <location evidence="1">Cell membrane</location>
        <topology evidence="1">Multi-pass membrane protein</topology>
    </subcellularLocation>
</comment>
<keyword evidence="3" id="KW-0813">Transport</keyword>